<evidence type="ECO:0000313" key="1">
    <source>
        <dbReference type="EMBL" id="PHT79056.1"/>
    </source>
</evidence>
<accession>A0A2G2ZAL8</accession>
<evidence type="ECO:0000313" key="2">
    <source>
        <dbReference type="Proteomes" id="UP000222542"/>
    </source>
</evidence>
<dbReference type="Proteomes" id="UP000222542">
    <property type="component" value="Unassembled WGS sequence"/>
</dbReference>
<reference evidence="1 2" key="2">
    <citation type="journal article" date="2017" name="Genome Biol.">
        <title>New reference genome sequences of hot pepper reveal the massive evolution of plant disease-resistance genes by retroduplication.</title>
        <authorList>
            <person name="Kim S."/>
            <person name="Park J."/>
            <person name="Yeom S.I."/>
            <person name="Kim Y.M."/>
            <person name="Seo E."/>
            <person name="Kim K.T."/>
            <person name="Kim M.S."/>
            <person name="Lee J.M."/>
            <person name="Cheong K."/>
            <person name="Shin H.S."/>
            <person name="Kim S.B."/>
            <person name="Han K."/>
            <person name="Lee J."/>
            <person name="Park M."/>
            <person name="Lee H.A."/>
            <person name="Lee H.Y."/>
            <person name="Lee Y."/>
            <person name="Oh S."/>
            <person name="Lee J.H."/>
            <person name="Choi E."/>
            <person name="Choi E."/>
            <person name="Lee S.E."/>
            <person name="Jeon J."/>
            <person name="Kim H."/>
            <person name="Choi G."/>
            <person name="Song H."/>
            <person name="Lee J."/>
            <person name="Lee S.C."/>
            <person name="Kwon J.K."/>
            <person name="Lee H.Y."/>
            <person name="Koo N."/>
            <person name="Hong Y."/>
            <person name="Kim R.W."/>
            <person name="Kang W.H."/>
            <person name="Huh J.H."/>
            <person name="Kang B.C."/>
            <person name="Yang T.J."/>
            <person name="Lee Y.H."/>
            <person name="Bennetzen J.L."/>
            <person name="Choi D."/>
        </authorList>
    </citation>
    <scope>NUCLEOTIDE SEQUENCE [LARGE SCALE GENOMIC DNA]</scope>
    <source>
        <strain evidence="2">cv. CM334</strain>
    </source>
</reference>
<sequence>MQVTSLVNVPRPIFDSIVFHLSCESIENNFITFRSFVRNLVKNKLVPDPFYGLGNESIIDIVDSLVDLNFWAIIVLLKSYRNGHKEVLPKGMFRGHLGGVLLISPTFYPPDYPGRISPRGGQGRLEQALALISEVHGDEQHILSQYFYGSLVTVSYDKGSQKRHCQESNL</sequence>
<dbReference type="EMBL" id="AYRZ02000006">
    <property type="protein sequence ID" value="PHT79056.1"/>
    <property type="molecule type" value="Genomic_DNA"/>
</dbReference>
<comment type="caution">
    <text evidence="1">The sequence shown here is derived from an EMBL/GenBank/DDBJ whole genome shotgun (WGS) entry which is preliminary data.</text>
</comment>
<organism evidence="1 2">
    <name type="scientific">Capsicum annuum</name>
    <name type="common">Capsicum pepper</name>
    <dbReference type="NCBI Taxonomy" id="4072"/>
    <lineage>
        <taxon>Eukaryota</taxon>
        <taxon>Viridiplantae</taxon>
        <taxon>Streptophyta</taxon>
        <taxon>Embryophyta</taxon>
        <taxon>Tracheophyta</taxon>
        <taxon>Spermatophyta</taxon>
        <taxon>Magnoliopsida</taxon>
        <taxon>eudicotyledons</taxon>
        <taxon>Gunneridae</taxon>
        <taxon>Pentapetalae</taxon>
        <taxon>asterids</taxon>
        <taxon>lamiids</taxon>
        <taxon>Solanales</taxon>
        <taxon>Solanaceae</taxon>
        <taxon>Solanoideae</taxon>
        <taxon>Capsiceae</taxon>
        <taxon>Capsicum</taxon>
    </lineage>
</organism>
<dbReference type="STRING" id="4072.A0A2G2ZAL8"/>
<name>A0A2G2ZAL8_CAPAN</name>
<proteinExistence type="predicted"/>
<keyword evidence="2" id="KW-1185">Reference proteome</keyword>
<dbReference type="AlphaFoldDB" id="A0A2G2ZAL8"/>
<gene>
    <name evidence="1" type="ORF">T459_17108</name>
</gene>
<dbReference type="Gramene" id="PHT79056">
    <property type="protein sequence ID" value="PHT79056"/>
    <property type="gene ID" value="T459_17108"/>
</dbReference>
<reference evidence="1 2" key="1">
    <citation type="journal article" date="2014" name="Nat. Genet.">
        <title>Genome sequence of the hot pepper provides insights into the evolution of pungency in Capsicum species.</title>
        <authorList>
            <person name="Kim S."/>
            <person name="Park M."/>
            <person name="Yeom S.I."/>
            <person name="Kim Y.M."/>
            <person name="Lee J.M."/>
            <person name="Lee H.A."/>
            <person name="Seo E."/>
            <person name="Choi J."/>
            <person name="Cheong K."/>
            <person name="Kim K.T."/>
            <person name="Jung K."/>
            <person name="Lee G.W."/>
            <person name="Oh S.K."/>
            <person name="Bae C."/>
            <person name="Kim S.B."/>
            <person name="Lee H.Y."/>
            <person name="Kim S.Y."/>
            <person name="Kim M.S."/>
            <person name="Kang B.C."/>
            <person name="Jo Y.D."/>
            <person name="Yang H.B."/>
            <person name="Jeong H.J."/>
            <person name="Kang W.H."/>
            <person name="Kwon J.K."/>
            <person name="Shin C."/>
            <person name="Lim J.Y."/>
            <person name="Park J.H."/>
            <person name="Huh J.H."/>
            <person name="Kim J.S."/>
            <person name="Kim B.D."/>
            <person name="Cohen O."/>
            <person name="Paran I."/>
            <person name="Suh M.C."/>
            <person name="Lee S.B."/>
            <person name="Kim Y.K."/>
            <person name="Shin Y."/>
            <person name="Noh S.J."/>
            <person name="Park J."/>
            <person name="Seo Y.S."/>
            <person name="Kwon S.Y."/>
            <person name="Kim H.A."/>
            <person name="Park J.M."/>
            <person name="Kim H.J."/>
            <person name="Choi S.B."/>
            <person name="Bosland P.W."/>
            <person name="Reeves G."/>
            <person name="Jo S.H."/>
            <person name="Lee B.W."/>
            <person name="Cho H.T."/>
            <person name="Choi H.S."/>
            <person name="Lee M.S."/>
            <person name="Yu Y."/>
            <person name="Do Choi Y."/>
            <person name="Park B.S."/>
            <person name="van Deynze A."/>
            <person name="Ashrafi H."/>
            <person name="Hill T."/>
            <person name="Kim W.T."/>
            <person name="Pai H.S."/>
            <person name="Ahn H.K."/>
            <person name="Yeam I."/>
            <person name="Giovannoni J.J."/>
            <person name="Rose J.K."/>
            <person name="Sorensen I."/>
            <person name="Lee S.J."/>
            <person name="Kim R.W."/>
            <person name="Choi I.Y."/>
            <person name="Choi B.S."/>
            <person name="Lim J.S."/>
            <person name="Lee Y.H."/>
            <person name="Choi D."/>
        </authorList>
    </citation>
    <scope>NUCLEOTIDE SEQUENCE [LARGE SCALE GENOMIC DNA]</scope>
    <source>
        <strain evidence="2">cv. CM334</strain>
    </source>
</reference>
<protein>
    <submittedName>
        <fullName evidence="1">Uncharacterized protein</fullName>
    </submittedName>
</protein>